<accession>A0AA96KTE9</accession>
<sequence length="50" mass="5645">MSKQDKNNTFHAMLFIALVGLFLWVTNPSDAIKDCEKVNTVEMCNVLNAE</sequence>
<dbReference type="EMBL" id="OR481006">
    <property type="protein sequence ID" value="WNO47384.1"/>
    <property type="molecule type" value="Genomic_DNA"/>
</dbReference>
<protein>
    <submittedName>
        <fullName evidence="1">Uncharacterized protein</fullName>
    </submittedName>
</protein>
<reference evidence="1" key="1">
    <citation type="submission" date="2023-08" db="EMBL/GenBank/DDBJ databases">
        <authorList>
            <person name="Nazir A."/>
        </authorList>
    </citation>
    <scope>NUCLEOTIDE SEQUENCE</scope>
</reference>
<organism evidence="1">
    <name type="scientific">Staphylococcus phage vB_VibM_10AMN12</name>
    <dbReference type="NCBI Taxonomy" id="3076785"/>
    <lineage>
        <taxon>Viruses</taxon>
        <taxon>Duplodnaviria</taxon>
        <taxon>Heunggongvirae</taxon>
        <taxon>Uroviricota</taxon>
        <taxon>Caudoviricetes</taxon>
    </lineage>
</organism>
<name>A0AA96KTE9_9CAUD</name>
<proteinExistence type="predicted"/>
<evidence type="ECO:0000313" key="1">
    <source>
        <dbReference type="EMBL" id="WNO47384.1"/>
    </source>
</evidence>